<dbReference type="RefSeq" id="WP_309862301.1">
    <property type="nucleotide sequence ID" value="NZ_JAVDQG010000001.1"/>
</dbReference>
<accession>A0ABU1IIY3</accession>
<keyword evidence="2" id="KW-1185">Reference proteome</keyword>
<name>A0ABU1IIY3_9BACL</name>
<sequence length="46" mass="5163">MMWIRSLVAIFIDDLNSGECASKLSDSFAGNEKYWGVPLEDLPSQK</sequence>
<evidence type="ECO:0000313" key="2">
    <source>
        <dbReference type="Proteomes" id="UP001185012"/>
    </source>
</evidence>
<organism evidence="1 2">
    <name type="scientific">Desmospora profundinema</name>
    <dbReference type="NCBI Taxonomy" id="1571184"/>
    <lineage>
        <taxon>Bacteria</taxon>
        <taxon>Bacillati</taxon>
        <taxon>Bacillota</taxon>
        <taxon>Bacilli</taxon>
        <taxon>Bacillales</taxon>
        <taxon>Thermoactinomycetaceae</taxon>
        <taxon>Desmospora</taxon>
    </lineage>
</organism>
<comment type="caution">
    <text evidence="1">The sequence shown here is derived from an EMBL/GenBank/DDBJ whole genome shotgun (WGS) entry which is preliminary data.</text>
</comment>
<gene>
    <name evidence="1" type="ORF">JOE21_000718</name>
</gene>
<evidence type="ECO:0000313" key="1">
    <source>
        <dbReference type="EMBL" id="MDR6224730.1"/>
    </source>
</evidence>
<proteinExistence type="predicted"/>
<protein>
    <submittedName>
        <fullName evidence="1">Uncharacterized protein</fullName>
    </submittedName>
</protein>
<dbReference type="Proteomes" id="UP001185012">
    <property type="component" value="Unassembled WGS sequence"/>
</dbReference>
<reference evidence="1 2" key="1">
    <citation type="submission" date="2023-07" db="EMBL/GenBank/DDBJ databases">
        <title>Genomic Encyclopedia of Type Strains, Phase IV (KMG-IV): sequencing the most valuable type-strain genomes for metagenomic binning, comparative biology and taxonomic classification.</title>
        <authorList>
            <person name="Goeker M."/>
        </authorList>
    </citation>
    <scope>NUCLEOTIDE SEQUENCE [LARGE SCALE GENOMIC DNA]</scope>
    <source>
        <strain evidence="1 2">DSM 45903</strain>
    </source>
</reference>
<dbReference type="EMBL" id="JAVDQG010000001">
    <property type="protein sequence ID" value="MDR6224730.1"/>
    <property type="molecule type" value="Genomic_DNA"/>
</dbReference>